<feature type="compositionally biased region" description="Low complexity" evidence="2">
    <location>
        <begin position="352"/>
        <end position="377"/>
    </location>
</feature>
<feature type="compositionally biased region" description="Polar residues" evidence="2">
    <location>
        <begin position="49"/>
        <end position="67"/>
    </location>
</feature>
<dbReference type="SUPFAM" id="SSF88723">
    <property type="entry name" value="PIN domain-like"/>
    <property type="match status" value="1"/>
</dbReference>
<feature type="compositionally biased region" description="Polar residues" evidence="2">
    <location>
        <begin position="654"/>
        <end position="664"/>
    </location>
</feature>
<feature type="region of interest" description="Disordered" evidence="2">
    <location>
        <begin position="619"/>
        <end position="664"/>
    </location>
</feature>
<dbReference type="Pfam" id="PF10373">
    <property type="entry name" value="EST1_DNA_bind"/>
    <property type="match status" value="1"/>
</dbReference>
<dbReference type="OrthoDB" id="2017974at2759"/>
<dbReference type="PANTHER" id="PTHR15696">
    <property type="entry name" value="SMG-7 SUPPRESSOR WITH MORPHOLOGICAL EFFECT ON GENITALIA PROTEIN 7"/>
    <property type="match status" value="1"/>
</dbReference>
<dbReference type="InterPro" id="IPR018834">
    <property type="entry name" value="DNA/RNA-bd_Est1-type"/>
</dbReference>
<dbReference type="Gene3D" id="3.40.50.1010">
    <property type="entry name" value="5'-nuclease"/>
    <property type="match status" value="1"/>
</dbReference>
<feature type="region of interest" description="Disordered" evidence="2">
    <location>
        <begin position="1314"/>
        <end position="1376"/>
    </location>
</feature>
<dbReference type="GO" id="GO:0070034">
    <property type="term" value="F:telomerase RNA binding"/>
    <property type="evidence" value="ECO:0007669"/>
    <property type="project" value="TreeGrafter"/>
</dbReference>
<feature type="compositionally biased region" description="Polar residues" evidence="2">
    <location>
        <begin position="1358"/>
        <end position="1376"/>
    </location>
</feature>
<comment type="caution">
    <text evidence="4">The sequence shown here is derived from an EMBL/GenBank/DDBJ whole genome shotgun (WGS) entry which is preliminary data.</text>
</comment>
<feature type="compositionally biased region" description="Polar residues" evidence="2">
    <location>
        <begin position="243"/>
        <end position="260"/>
    </location>
</feature>
<feature type="region of interest" description="Disordered" evidence="2">
    <location>
        <begin position="676"/>
        <end position="716"/>
    </location>
</feature>
<feature type="compositionally biased region" description="Low complexity" evidence="2">
    <location>
        <begin position="225"/>
        <end position="235"/>
    </location>
</feature>
<feature type="domain" description="PIN" evidence="3">
    <location>
        <begin position="1416"/>
        <end position="1560"/>
    </location>
</feature>
<feature type="compositionally biased region" description="Basic and acidic residues" evidence="2">
    <location>
        <begin position="1333"/>
        <end position="1342"/>
    </location>
</feature>
<feature type="compositionally biased region" description="Polar residues" evidence="2">
    <location>
        <begin position="313"/>
        <end position="322"/>
    </location>
</feature>
<protein>
    <recommendedName>
        <fullName evidence="3">PIN domain-containing protein</fullName>
    </recommendedName>
</protein>
<sequence>MSRVFTRSGGGRGPTGNNSGGNNNARNAGSRGSNANSGSGNQRDRDWTNQEQENFEPSSLKETSPAPSSTFLTQSSSSGNFQQPQPNQQQNQQQQQNNYSQQQQGGNNNQHTNNSNNRDQQNLQTRHQPSRALYQPKPRGNSERGGGRDQRGGGGGGQYNNYDSLQNKGDRDNSNRQGNQKQGSYNAGPRNDQRQQQHPVHQQKRPVPGPNTTGQPGAANDTAVQPQQPQQQTQQRGYDPVSSRETSSIDTNDGSSTGQGPRNDEGSGGSQRGTSRDPKENLVNQFPKVNFGNPPPQGGLNPRRDQKPDPNQHNRGTSQPSQQEKRDRESPNIQAKPRADQHRQSPAAALPQQQHQQQQSMVQNQQQPQTGISQQQQPKPRMDQNRQQHQNTFSVSDTFSKSLDEVENDEGGMSVFTRSFKNGGHMGNLLQHSSFDENPMNMYSQKSRYLPGMGDFGHQDKNDRSFESSSHDNGDIFSGKDVFWRGADREEKRDMFIRDEPSPVIANSMIWSNQSSTTSLPHSQADSSRYVRPLVSGPFGLEHGAFTTNLGSSSVMDPSHLVDSVSVHQRLMQQHTIPMSPFLSNTQMPERMLPGADRMGPMFSQQPLGGGLMQPIRMGFHPQPHFSDSFMQPNMNREQGRTPLQQQQQQQQQSANGFGQQNPVLGNIGASLAVQPAQTRSPQTIAPVQTPDKNWGWEEKSAAPEPEPQAPPKPVEPVEDLGEFKVPSMKGPKTFENICSHVEELKKAIQERLKEHINKPHPERFGRVEHLCYALWNAVRDAILLDSVQACDKSRELDKVAWRDGFYPIFEYLRDSSKAPNGTSVASIEEALKVFIRRGLKFYQDLIPKVLHLFGGSVTPHNLVKALTARGRGAPEPHTLITLQLAERLHFHMGDVYRYSAELPHSDTTNDLRKAKECYEKARLLSPYQGAPHARLAMIAKRQKEPLEATFHALCSMSVKIPSSSGAGSLSGLLTSIEKTYETKKWAEDKMPNWSDMSPNDLKQRFRITFLAFHSALYHNKIKDTLLATQGIQILGMLDAVLNQSLSLRLRDDLLQMMAINLCRLHAMQPDTHGQAFLLDLSFNMFDIILIRLLSIFESAPDLDSANHLEDTNILSPSVKVFVEWIQSSYQKWFPLSPSLLSAPKDTKRLGMWTRLVSLVNLSLTLHVAGVSEERFQDSQPEKLHEDLFLAGMENVHPTLTIFYRETRLHEAIAEPRFRFKKMQSLGPVLLSSVPPVARLQWNRFLPTEAFMDKNVKALWAPLEPPPSQPKLEPLPTLMDQKSREVFAPVVSSMPPMQLDRQDTARGWKTAQAPVNEAAEHNWPSLGQSSKLLTEERRERARTASTNSTGTEDGASRGTRNGDSYGNSGHESSRSSVDPWWLLDKRLRSNDSVQLKSNGPDPAERKAPRLEESSKLYYLVDTNCLIDYLGGIEKKVMENDDLVILVPGTVYRELYKLHTNKNLKAHNALSFISDSMEHHKGRVLVITAKGEQIPHAQLAKREMVAERGSNDDVILKTCLTLQEKGLVNPDGQREPSRRGADYGSWRGTLYLLTSDTNMRLKAKKEDIYCAPVNEVLEK</sequence>
<evidence type="ECO:0000313" key="5">
    <source>
        <dbReference type="Proteomes" id="UP000186922"/>
    </source>
</evidence>
<feature type="compositionally biased region" description="Polar residues" evidence="2">
    <location>
        <begin position="676"/>
        <end position="687"/>
    </location>
</feature>
<evidence type="ECO:0000259" key="3">
    <source>
        <dbReference type="SMART" id="SM00670"/>
    </source>
</evidence>
<dbReference type="PANTHER" id="PTHR15696:SF0">
    <property type="entry name" value="TELOMERASE-BINDING PROTEIN EST1A"/>
    <property type="match status" value="1"/>
</dbReference>
<evidence type="ECO:0000256" key="2">
    <source>
        <dbReference type="SAM" id="MobiDB-lite"/>
    </source>
</evidence>
<evidence type="ECO:0000256" key="1">
    <source>
        <dbReference type="ARBA" id="ARBA00023161"/>
    </source>
</evidence>
<feature type="compositionally biased region" description="Pro residues" evidence="2">
    <location>
        <begin position="705"/>
        <end position="715"/>
    </location>
</feature>
<feature type="compositionally biased region" description="Basic and acidic residues" evidence="2">
    <location>
        <begin position="302"/>
        <end position="312"/>
    </location>
</feature>
<keyword evidence="1" id="KW-0866">Nonsense-mediated mRNA decay</keyword>
<proteinExistence type="predicted"/>
<dbReference type="InterPro" id="IPR011990">
    <property type="entry name" value="TPR-like_helical_dom_sf"/>
</dbReference>
<feature type="compositionally biased region" description="Polar residues" evidence="2">
    <location>
        <begin position="175"/>
        <end position="185"/>
    </location>
</feature>
<accession>A0A1D1VRM1</accession>
<dbReference type="InterPro" id="IPR029060">
    <property type="entry name" value="PIN-like_dom_sf"/>
</dbReference>
<dbReference type="GO" id="GO:0042162">
    <property type="term" value="F:telomeric DNA binding"/>
    <property type="evidence" value="ECO:0007669"/>
    <property type="project" value="TreeGrafter"/>
</dbReference>
<organism evidence="4 5">
    <name type="scientific">Ramazzottius varieornatus</name>
    <name type="common">Water bear</name>
    <name type="synonym">Tardigrade</name>
    <dbReference type="NCBI Taxonomy" id="947166"/>
    <lineage>
        <taxon>Eukaryota</taxon>
        <taxon>Metazoa</taxon>
        <taxon>Ecdysozoa</taxon>
        <taxon>Tardigrada</taxon>
        <taxon>Eutardigrada</taxon>
        <taxon>Parachela</taxon>
        <taxon>Hypsibioidea</taxon>
        <taxon>Ramazzottiidae</taxon>
        <taxon>Ramazzottius</taxon>
    </lineage>
</organism>
<feature type="compositionally biased region" description="Polar residues" evidence="2">
    <location>
        <begin position="387"/>
        <end position="399"/>
    </location>
</feature>
<reference evidence="4 5" key="1">
    <citation type="journal article" date="2016" name="Nat. Commun.">
        <title>Extremotolerant tardigrade genome and improved radiotolerance of human cultured cells by tardigrade-unique protein.</title>
        <authorList>
            <person name="Hashimoto T."/>
            <person name="Horikawa D.D."/>
            <person name="Saito Y."/>
            <person name="Kuwahara H."/>
            <person name="Kozuka-Hata H."/>
            <person name="Shin-I T."/>
            <person name="Minakuchi Y."/>
            <person name="Ohishi K."/>
            <person name="Motoyama A."/>
            <person name="Aizu T."/>
            <person name="Enomoto A."/>
            <person name="Kondo K."/>
            <person name="Tanaka S."/>
            <person name="Hara Y."/>
            <person name="Koshikawa S."/>
            <person name="Sagara H."/>
            <person name="Miura T."/>
            <person name="Yokobori S."/>
            <person name="Miyagawa K."/>
            <person name="Suzuki Y."/>
            <person name="Kubo T."/>
            <person name="Oyama M."/>
            <person name="Kohara Y."/>
            <person name="Fujiyama A."/>
            <person name="Arakawa K."/>
            <person name="Katayama T."/>
            <person name="Toyoda A."/>
            <person name="Kunieda T."/>
        </authorList>
    </citation>
    <scope>NUCLEOTIDE SEQUENCE [LARGE SCALE GENOMIC DNA]</scope>
    <source>
        <strain evidence="4 5">YOKOZUNA-1</strain>
    </source>
</reference>
<feature type="region of interest" description="Disordered" evidence="2">
    <location>
        <begin position="1"/>
        <end position="399"/>
    </location>
</feature>
<dbReference type="EMBL" id="BDGG01000010">
    <property type="protein sequence ID" value="GAV04217.1"/>
    <property type="molecule type" value="Genomic_DNA"/>
</dbReference>
<feature type="compositionally biased region" description="Basic and acidic residues" evidence="2">
    <location>
        <begin position="140"/>
        <end position="151"/>
    </location>
</feature>
<keyword evidence="5" id="KW-1185">Reference proteome</keyword>
<dbReference type="SMART" id="SM00670">
    <property type="entry name" value="PINc"/>
    <property type="match status" value="1"/>
</dbReference>
<dbReference type="Pfam" id="PF13638">
    <property type="entry name" value="PIN_4"/>
    <property type="match status" value="1"/>
</dbReference>
<name>A0A1D1VRM1_RAMVA</name>
<dbReference type="STRING" id="947166.A0A1D1VRM1"/>
<gene>
    <name evidence="4" type="primary">RvY_14529-1</name>
    <name evidence="4" type="synonym">RvY_14529.1</name>
    <name evidence="4" type="ORF">RvY_14529</name>
</gene>
<dbReference type="Gene3D" id="1.25.40.10">
    <property type="entry name" value="Tetratricopeptide repeat domain"/>
    <property type="match status" value="1"/>
</dbReference>
<feature type="compositionally biased region" description="Low complexity" evidence="2">
    <location>
        <begin position="15"/>
        <end position="41"/>
    </location>
</feature>
<dbReference type="SUPFAM" id="SSF48452">
    <property type="entry name" value="TPR-like"/>
    <property type="match status" value="1"/>
</dbReference>
<feature type="compositionally biased region" description="Low complexity" evidence="2">
    <location>
        <begin position="68"/>
        <end position="117"/>
    </location>
</feature>
<evidence type="ECO:0000313" key="4">
    <source>
        <dbReference type="EMBL" id="GAV04217.1"/>
    </source>
</evidence>
<dbReference type="InterPro" id="IPR002716">
    <property type="entry name" value="PIN_dom"/>
</dbReference>
<feature type="compositionally biased region" description="Polar residues" evidence="2">
    <location>
        <begin position="118"/>
        <end position="127"/>
    </location>
</feature>
<dbReference type="GO" id="GO:0000184">
    <property type="term" value="P:nuclear-transcribed mRNA catabolic process, nonsense-mediated decay"/>
    <property type="evidence" value="ECO:0007669"/>
    <property type="project" value="UniProtKB-KW"/>
</dbReference>
<dbReference type="InterPro" id="IPR045153">
    <property type="entry name" value="Est1/Ebs1-like"/>
</dbReference>
<dbReference type="GO" id="GO:0005697">
    <property type="term" value="C:telomerase holoenzyme complex"/>
    <property type="evidence" value="ECO:0007669"/>
    <property type="project" value="TreeGrafter"/>
</dbReference>
<dbReference type="Proteomes" id="UP000186922">
    <property type="component" value="Unassembled WGS sequence"/>
</dbReference>